<accession>J9PV95</accession>
<sequence>MRQDEIDEISDSFHDAWVEYFGQPMFYVPFVSDPTSVHPVYREVRQKKYDYDNKVQFHGSFKQSPIKEDGDMTGKEDKEEAEITLVTKELRDAGIHYVNDKDIITVTDRDGLTKKYNIIANNGKVQFSDNKIFTKIKVVDIKGSAGK</sequence>
<gene>
    <name evidence="1" type="ORF">BCD7_0097</name>
</gene>
<proteinExistence type="predicted"/>
<dbReference type="Proteomes" id="UP000006298">
    <property type="component" value="Segment"/>
</dbReference>
<evidence type="ECO:0000313" key="1">
    <source>
        <dbReference type="EMBL" id="AEZ50544.1"/>
    </source>
</evidence>
<protein>
    <submittedName>
        <fullName evidence="1">Uncharacterized protein</fullName>
    </submittedName>
</protein>
<reference evidence="1 2" key="1">
    <citation type="submission" date="2011-09" db="EMBL/GenBank/DDBJ databases">
        <title>Complete Genome Sequence of Bacillus cereus Bacteriophage BCD7.</title>
        <authorList>
            <person name="Lee J.-H."/>
            <person name="Shin H."/>
            <person name="Son B."/>
            <person name="Ryu S."/>
        </authorList>
    </citation>
    <scope>NUCLEOTIDE SEQUENCE [LARGE SCALE GENOMIC DNA]</scope>
</reference>
<dbReference type="RefSeq" id="YP_007005948.1">
    <property type="nucleotide sequence ID" value="NC_019515.1"/>
</dbReference>
<dbReference type="GeneID" id="14011616"/>
<dbReference type="EMBL" id="JN712910">
    <property type="protein sequence ID" value="AEZ50544.1"/>
    <property type="molecule type" value="Genomic_DNA"/>
</dbReference>
<dbReference type="KEGG" id="vg:14011616"/>
<evidence type="ECO:0000313" key="2">
    <source>
        <dbReference type="Proteomes" id="UP000006298"/>
    </source>
</evidence>
<keyword evidence="2" id="KW-1185">Reference proteome</keyword>
<organism evidence="1 2">
    <name type="scientific">Bacillus phage BCD7</name>
    <dbReference type="NCBI Taxonomy" id="1136534"/>
    <lineage>
        <taxon>Viruses</taxon>
        <taxon>Duplodnaviria</taxon>
        <taxon>Heunggongvirae</taxon>
        <taxon>Uroviricota</taxon>
        <taxon>Caudoviricetes</taxon>
        <taxon>Becedseptimavirus</taxon>
        <taxon>Becedseptimavirus BCD7</taxon>
    </lineage>
</organism>
<name>J9PV95_9CAUD</name>